<proteinExistence type="predicted"/>
<feature type="compositionally biased region" description="Polar residues" evidence="1">
    <location>
        <begin position="35"/>
        <end position="45"/>
    </location>
</feature>
<name>A0A540N241_MALBA</name>
<dbReference type="PANTHER" id="PTHR36373">
    <property type="entry name" value="EXPRESSED PROTEIN"/>
    <property type="match status" value="1"/>
</dbReference>
<evidence type="ECO:0000313" key="3">
    <source>
        <dbReference type="Proteomes" id="UP000315295"/>
    </source>
</evidence>
<comment type="caution">
    <text evidence="2">The sequence shown here is derived from an EMBL/GenBank/DDBJ whole genome shotgun (WGS) entry which is preliminary data.</text>
</comment>
<dbReference type="AlphaFoldDB" id="A0A540N241"/>
<organism evidence="2 3">
    <name type="scientific">Malus baccata</name>
    <name type="common">Siberian crab apple</name>
    <name type="synonym">Pyrus baccata</name>
    <dbReference type="NCBI Taxonomy" id="106549"/>
    <lineage>
        <taxon>Eukaryota</taxon>
        <taxon>Viridiplantae</taxon>
        <taxon>Streptophyta</taxon>
        <taxon>Embryophyta</taxon>
        <taxon>Tracheophyta</taxon>
        <taxon>Spermatophyta</taxon>
        <taxon>Magnoliopsida</taxon>
        <taxon>eudicotyledons</taxon>
        <taxon>Gunneridae</taxon>
        <taxon>Pentapetalae</taxon>
        <taxon>rosids</taxon>
        <taxon>fabids</taxon>
        <taxon>Rosales</taxon>
        <taxon>Rosaceae</taxon>
        <taxon>Amygdaloideae</taxon>
        <taxon>Maleae</taxon>
        <taxon>Malus</taxon>
    </lineage>
</organism>
<dbReference type="PANTHER" id="PTHR36373:SF1">
    <property type="entry name" value="EXPRESSED PROTEIN"/>
    <property type="match status" value="1"/>
</dbReference>
<protein>
    <submittedName>
        <fullName evidence="2">Uncharacterized protein</fullName>
    </submittedName>
</protein>
<accession>A0A540N241</accession>
<gene>
    <name evidence="2" type="ORF">C1H46_009366</name>
</gene>
<feature type="region of interest" description="Disordered" evidence="1">
    <location>
        <begin position="26"/>
        <end position="45"/>
    </location>
</feature>
<reference evidence="2 3" key="1">
    <citation type="journal article" date="2019" name="G3 (Bethesda)">
        <title>Sequencing of a Wild Apple (Malus baccata) Genome Unravels the Differences Between Cultivated and Wild Apple Species Regarding Disease Resistance and Cold Tolerance.</title>
        <authorList>
            <person name="Chen X."/>
        </authorList>
    </citation>
    <scope>NUCLEOTIDE SEQUENCE [LARGE SCALE GENOMIC DNA]</scope>
    <source>
        <strain evidence="3">cv. Shandingzi</strain>
        <tissue evidence="2">Leaves</tissue>
    </source>
</reference>
<sequence>MNPLLSQDVKLKRRGLNQSSIYLTNNSTFKEDGENQNPNLSTPPMNQAKAMKATIKSSTEKKQPIESTTPNNEVLPKLRSTLSARNIMLGPNYDKEINKTLVCLY</sequence>
<keyword evidence="3" id="KW-1185">Reference proteome</keyword>
<evidence type="ECO:0000256" key="1">
    <source>
        <dbReference type="SAM" id="MobiDB-lite"/>
    </source>
</evidence>
<dbReference type="Proteomes" id="UP000315295">
    <property type="component" value="Unassembled WGS sequence"/>
</dbReference>
<evidence type="ECO:0000313" key="2">
    <source>
        <dbReference type="EMBL" id="TQE05074.1"/>
    </source>
</evidence>
<dbReference type="EMBL" id="VIEB01000129">
    <property type="protein sequence ID" value="TQE05074.1"/>
    <property type="molecule type" value="Genomic_DNA"/>
</dbReference>